<feature type="transmembrane region" description="Helical" evidence="1">
    <location>
        <begin position="90"/>
        <end position="107"/>
    </location>
</feature>
<dbReference type="OrthoDB" id="10592056at2759"/>
<reference evidence="2 3" key="1">
    <citation type="journal article" date="2016" name="Nat. Commun.">
        <title>Extremotolerant tardigrade genome and improved radiotolerance of human cultured cells by tardigrade-unique protein.</title>
        <authorList>
            <person name="Hashimoto T."/>
            <person name="Horikawa D.D."/>
            <person name="Saito Y."/>
            <person name="Kuwahara H."/>
            <person name="Kozuka-Hata H."/>
            <person name="Shin-I T."/>
            <person name="Minakuchi Y."/>
            <person name="Ohishi K."/>
            <person name="Motoyama A."/>
            <person name="Aizu T."/>
            <person name="Enomoto A."/>
            <person name="Kondo K."/>
            <person name="Tanaka S."/>
            <person name="Hara Y."/>
            <person name="Koshikawa S."/>
            <person name="Sagara H."/>
            <person name="Miura T."/>
            <person name="Yokobori S."/>
            <person name="Miyagawa K."/>
            <person name="Suzuki Y."/>
            <person name="Kubo T."/>
            <person name="Oyama M."/>
            <person name="Kohara Y."/>
            <person name="Fujiyama A."/>
            <person name="Arakawa K."/>
            <person name="Katayama T."/>
            <person name="Toyoda A."/>
            <person name="Kunieda T."/>
        </authorList>
    </citation>
    <scope>NUCLEOTIDE SEQUENCE [LARGE SCALE GENOMIC DNA]</scope>
    <source>
        <strain evidence="2 3">YOKOZUNA-1</strain>
    </source>
</reference>
<gene>
    <name evidence="2" type="primary">RvY_07807-1</name>
    <name evidence="2" type="synonym">RvY_07807.1</name>
    <name evidence="2" type="ORF">RvY_07807</name>
</gene>
<feature type="transmembrane region" description="Helical" evidence="1">
    <location>
        <begin position="24"/>
        <end position="43"/>
    </location>
</feature>
<evidence type="ECO:0000256" key="1">
    <source>
        <dbReference type="SAM" id="Phobius"/>
    </source>
</evidence>
<keyword evidence="1" id="KW-0472">Membrane</keyword>
<protein>
    <submittedName>
        <fullName evidence="2">Uncharacterized protein</fullName>
    </submittedName>
</protein>
<dbReference type="Proteomes" id="UP000186922">
    <property type="component" value="Unassembled WGS sequence"/>
</dbReference>
<feature type="transmembrane region" description="Helical" evidence="1">
    <location>
        <begin position="64"/>
        <end position="84"/>
    </location>
</feature>
<dbReference type="EMBL" id="BDGG01000003">
    <property type="protein sequence ID" value="GAU96348.1"/>
    <property type="molecule type" value="Genomic_DNA"/>
</dbReference>
<name>A0A1D1VCW7_RAMVA</name>
<keyword evidence="1" id="KW-0812">Transmembrane</keyword>
<sequence>MEPVLRAGDEEFSPASAATGGDDYVIIFLCTLGAFYAAVELLNKSVVIAFLRHLWNCSTPVRSGFCFLCFLVGVGWIALMETVVQKLVPVYFITSWGIIASFTFLSLA</sequence>
<organism evidence="2 3">
    <name type="scientific">Ramazzottius varieornatus</name>
    <name type="common">Water bear</name>
    <name type="synonym">Tardigrade</name>
    <dbReference type="NCBI Taxonomy" id="947166"/>
    <lineage>
        <taxon>Eukaryota</taxon>
        <taxon>Metazoa</taxon>
        <taxon>Ecdysozoa</taxon>
        <taxon>Tardigrada</taxon>
        <taxon>Eutardigrada</taxon>
        <taxon>Parachela</taxon>
        <taxon>Hypsibioidea</taxon>
        <taxon>Ramazzottiidae</taxon>
        <taxon>Ramazzottius</taxon>
    </lineage>
</organism>
<accession>A0A1D1VCW7</accession>
<proteinExistence type="predicted"/>
<keyword evidence="3" id="KW-1185">Reference proteome</keyword>
<evidence type="ECO:0000313" key="3">
    <source>
        <dbReference type="Proteomes" id="UP000186922"/>
    </source>
</evidence>
<comment type="caution">
    <text evidence="2">The sequence shown here is derived from an EMBL/GenBank/DDBJ whole genome shotgun (WGS) entry which is preliminary data.</text>
</comment>
<evidence type="ECO:0000313" key="2">
    <source>
        <dbReference type="EMBL" id="GAU96348.1"/>
    </source>
</evidence>
<dbReference type="AlphaFoldDB" id="A0A1D1VCW7"/>
<keyword evidence="1" id="KW-1133">Transmembrane helix</keyword>